<dbReference type="OrthoDB" id="5478571at2"/>
<proteinExistence type="predicted"/>
<evidence type="ECO:0000256" key="1">
    <source>
        <dbReference type="SAM" id="Coils"/>
    </source>
</evidence>
<gene>
    <name evidence="2" type="ORF">DB32_002335</name>
</gene>
<feature type="coiled-coil region" evidence="1">
    <location>
        <begin position="1385"/>
        <end position="1412"/>
    </location>
</feature>
<organism evidence="2 3">
    <name type="scientific">Sandaracinus amylolyticus</name>
    <dbReference type="NCBI Taxonomy" id="927083"/>
    <lineage>
        <taxon>Bacteria</taxon>
        <taxon>Pseudomonadati</taxon>
        <taxon>Myxococcota</taxon>
        <taxon>Polyangia</taxon>
        <taxon>Polyangiales</taxon>
        <taxon>Sandaracinaceae</taxon>
        <taxon>Sandaracinus</taxon>
    </lineage>
</organism>
<evidence type="ECO:0000313" key="2">
    <source>
        <dbReference type="EMBL" id="AKF05186.1"/>
    </source>
</evidence>
<keyword evidence="1" id="KW-0175">Coiled coil</keyword>
<accession>A0A0F6W1Q1</accession>
<dbReference type="STRING" id="927083.DB32_002335"/>
<keyword evidence="3" id="KW-1185">Reference proteome</keyword>
<sequence>MHSRISALLLFGALLVAGCDGEGGAPPTDDAGACERGTLGCECARGDRCGVDSAGDPLMCIEGACLPADCAPGSMACVCRASAECDGDALECREGVCRGTECSAGDMGCECLAGTCGPGLYCDRSLGGGTCVDDSGWPGGDCPASGLCRAQSRCEPITGTCVPCSLGSQGCDPLAGGACNEGLVLSAGRCLPLSDTRPDEPRCYSTCRDDLVETDGTVRRCGADGLLEGCIDGRECVDGQCLVAGESPRTCAEDAQCPEFQRCLGGSCVAQCDADVECGIGFVCHMHACRAPCARNAMPEDACPTGTFCDSQDGRSGVCMPVGDEDGADVPDRGPEAGFTLSAQTMLLGDGAGLVRLTHESHSRETFRIERIAHTAYDETGAEVELADRRELDRPADAPAPLRWLELRYGAESAVAGDLEAHVEPGECDDCPFLEVRNAAPPAGWARWEGLLRISHPEMGERLITLAWSRGLDGRWAGSMFYFGNFDARGVQEWLESDNRDIAPPALRNALLQRWIAFRAGRVPGGVRELDAMLTGVRTESWRWASTRSACAALHGSSNAACYLFDGGRDGLGTFTTNVAENPVPTAISTLPLVLNLRADPGRPLRMAGRIESSGTLHAPGDPGVVLDFADDPSRCRSGTPGYCLARLAQLESTIVIGARTTEGSACPAGLEVVERPWLVPGFVAGTELEADGARVYAQCHDTRLPFAESARNVALAGANPIPDGRPAVRELRVLDGFLLDRERIVVLFEERRESWLDPSDTVSAFGYAVLARSPEPLAPEDLQPGAIPELPDPPPSELGLTCSPEMVELATGRREALSAINAAAVTSVMLTGMAASPGAPLDRARVHAYCEDTGLIDGGPGAAGSPAVTIACPVGSRVTYFAFVGASAPSPAMIAGLPCQQGYDARTGARGTCSTALESWRATDDDVLFDVPWICEGTDFCNADRHELRAGKRFYPATQIFLPIEPAIEEAFRYRLRFQSRDGRAVGFAPAICDPASELTPFCYDPAQIEEIRARIDCLAAAYSDFGVATTDVRTALSTALGAVEVTTSTGIPLLADGFERLFAELMILLGDEALTNAYRSRFDVAATRGSAFRGSELEADGIDLTGVAGFEMLSLYQAVQSYQVALDRLYHLAPVMQAALARGHFGADGDDVVSAETVTWYMERVIRGAAQKALALSEIAKRYEALDRTDLARGVLERAYAGSYMESVAIAQLMTSIADRFPALSRDQLVRSIEDAQRRYSIALTEMRAEYEALSDDVTYFGYPADYVPIPVRDSEFRGSNAFEDVLGTTDIFLAEARRAEDEAIASSRAFDTDSEQFQAELVRVRRGYEERLGPICGYFAGRDGRTYPAIAEHAFRSDATSAMQDPCGAVGNGEIHQQIGRIQQLALQRQTLETRYNNILADIADEQERVNEQCDLVLEIADFEYRVGETTLSMQHAIRGMQLAQSTIDRTLSTIHGILGFASGPSGNAALAIGWGITAGIGNGSVVVLQGVINELERDIQETQLSASRWRTERECDRLRIDSVPSMNSRLRSLQELTLETYQVALQIELAMSDLQRLRLQARRVEDELADAEQLSIRVAAVQNDPNVRLFRNQAILSADRTFEIALRQVYRLTRVYEYYTSQTYPGRDRLFQIRMVARGEDNLVRYINDLRERFLGFEEEFRAPASRVERLSLMDDIFQIPRVDGHGDELDINTRQTLFREALTSSSLLSPEGHVVIPFQTTLAQVSPCTRNHKINFIEVSILGSGLGDDEATVMVWHEGTSVVESLYEGTQYYRLPPGLSIAQAYFGRNNTVFDPSVYRRYEFRERPFLSTQWSLELDLRDEPDNHDLRLDRISDVYLYVYYTDFTDPRSCRR</sequence>
<dbReference type="EMBL" id="CP011125">
    <property type="protein sequence ID" value="AKF05186.1"/>
    <property type="molecule type" value="Genomic_DNA"/>
</dbReference>
<name>A0A0F6W1Q1_9BACT</name>
<feature type="coiled-coil region" evidence="1">
    <location>
        <begin position="1551"/>
        <end position="1578"/>
    </location>
</feature>
<dbReference type="KEGG" id="samy:DB32_002335"/>
<reference evidence="2 3" key="1">
    <citation type="submission" date="2015-03" db="EMBL/GenBank/DDBJ databases">
        <title>Genome assembly of Sandaracinus amylolyticus DSM 53668.</title>
        <authorList>
            <person name="Sharma G."/>
            <person name="Subramanian S."/>
        </authorList>
    </citation>
    <scope>NUCLEOTIDE SEQUENCE [LARGE SCALE GENOMIC DNA]</scope>
    <source>
        <strain evidence="2 3">DSM 53668</strain>
    </source>
</reference>
<protein>
    <submittedName>
        <fullName evidence="2">Tryptophan synthase alpha chain</fullName>
    </submittedName>
</protein>
<dbReference type="Proteomes" id="UP000034883">
    <property type="component" value="Chromosome"/>
</dbReference>
<dbReference type="RefSeq" id="WP_053232450.1">
    <property type="nucleotide sequence ID" value="NZ_CP011125.1"/>
</dbReference>
<evidence type="ECO:0000313" key="3">
    <source>
        <dbReference type="Proteomes" id="UP000034883"/>
    </source>
</evidence>
<dbReference type="PROSITE" id="PS51257">
    <property type="entry name" value="PROKAR_LIPOPROTEIN"/>
    <property type="match status" value="1"/>
</dbReference>